<dbReference type="Proteomes" id="UP000266723">
    <property type="component" value="Unassembled WGS sequence"/>
</dbReference>
<organism evidence="2 3">
    <name type="scientific">Brassica cretica</name>
    <name type="common">Mustard</name>
    <dbReference type="NCBI Taxonomy" id="69181"/>
    <lineage>
        <taxon>Eukaryota</taxon>
        <taxon>Viridiplantae</taxon>
        <taxon>Streptophyta</taxon>
        <taxon>Embryophyta</taxon>
        <taxon>Tracheophyta</taxon>
        <taxon>Spermatophyta</taxon>
        <taxon>Magnoliopsida</taxon>
        <taxon>eudicotyledons</taxon>
        <taxon>Gunneridae</taxon>
        <taxon>Pentapetalae</taxon>
        <taxon>rosids</taxon>
        <taxon>malvids</taxon>
        <taxon>Brassicales</taxon>
        <taxon>Brassicaceae</taxon>
        <taxon>Brassiceae</taxon>
        <taxon>Brassica</taxon>
    </lineage>
</organism>
<dbReference type="EMBL" id="QGKV02002055">
    <property type="protein sequence ID" value="KAF3497859.1"/>
    <property type="molecule type" value="Genomic_DNA"/>
</dbReference>
<evidence type="ECO:0000256" key="1">
    <source>
        <dbReference type="SAM" id="MobiDB-lite"/>
    </source>
</evidence>
<evidence type="ECO:0000313" key="3">
    <source>
        <dbReference type="Proteomes" id="UP000266723"/>
    </source>
</evidence>
<sequence length="373" mass="42148">MPDNPYTTYKLDRKGLTGKQVLRISTPERTTKGLIPLTRRAGGLTVGVKIGHDGINVGKFSRKMPLFKKKEKIVKNSGKPKLSVVPTPKRIHTISLRERLLQIPNSETTIIQLAEGASWTEHTVQLAEGASWTERTDQLAEQASWIEQAVQPAERACWTTRPFGESGQLACLRPVLVAPSFWIGSNLLLFRLDRRNQNPGPQGKFGFLDFPPITEIDGANFGSHNPKLDLDLPLSFDIWSGVALDGKWTSWNKRVDRLVMNDHYIPNQRKLILGCLVNRSGPFLMFIIVSQSKREFKYMTSRHNRRNAQGELITLSNQELARLERTNRQQPRPTNATMGDYGNPDNLAATMQQMQLQMHLIQLTIQAHEQAAQ</sequence>
<feature type="compositionally biased region" description="Polar residues" evidence="1">
    <location>
        <begin position="328"/>
        <end position="337"/>
    </location>
</feature>
<evidence type="ECO:0000313" key="2">
    <source>
        <dbReference type="EMBL" id="KAF3497859.1"/>
    </source>
</evidence>
<gene>
    <name evidence="2" type="ORF">DY000_02053907</name>
</gene>
<feature type="region of interest" description="Disordered" evidence="1">
    <location>
        <begin position="324"/>
        <end position="344"/>
    </location>
</feature>
<accession>A0ABQ7AJJ3</accession>
<protein>
    <submittedName>
        <fullName evidence="2">Uncharacterized protein</fullName>
    </submittedName>
</protein>
<keyword evidence="3" id="KW-1185">Reference proteome</keyword>
<name>A0ABQ7AJJ3_BRACR</name>
<reference evidence="2 3" key="1">
    <citation type="journal article" date="2020" name="BMC Genomics">
        <title>Intraspecific diversification of the crop wild relative Brassica cretica Lam. using demographic model selection.</title>
        <authorList>
            <person name="Kioukis A."/>
            <person name="Michalopoulou V.A."/>
            <person name="Briers L."/>
            <person name="Pirintsos S."/>
            <person name="Studholme D.J."/>
            <person name="Pavlidis P."/>
            <person name="Sarris P.F."/>
        </authorList>
    </citation>
    <scope>NUCLEOTIDE SEQUENCE [LARGE SCALE GENOMIC DNA]</scope>
    <source>
        <strain evidence="3">cv. PFS-1207/04</strain>
    </source>
</reference>
<proteinExistence type="predicted"/>
<comment type="caution">
    <text evidence="2">The sequence shown here is derived from an EMBL/GenBank/DDBJ whole genome shotgun (WGS) entry which is preliminary data.</text>
</comment>